<feature type="region of interest" description="Disordered" evidence="1">
    <location>
        <begin position="75"/>
        <end position="134"/>
    </location>
</feature>
<name>A0A9W6YCV3_9STRA</name>
<accession>A0A9W6YCV3</accession>
<feature type="compositionally biased region" description="Basic residues" evidence="1">
    <location>
        <begin position="79"/>
        <end position="90"/>
    </location>
</feature>
<reference evidence="2" key="1">
    <citation type="submission" date="2023-04" db="EMBL/GenBank/DDBJ databases">
        <title>Phytophthora fragariaefolia NBRC 109709.</title>
        <authorList>
            <person name="Ichikawa N."/>
            <person name="Sato H."/>
            <person name="Tonouchi N."/>
        </authorList>
    </citation>
    <scope>NUCLEOTIDE SEQUENCE</scope>
    <source>
        <strain evidence="2">NBRC 109709</strain>
    </source>
</reference>
<feature type="compositionally biased region" description="Basic and acidic residues" evidence="1">
    <location>
        <begin position="97"/>
        <end position="121"/>
    </location>
</feature>
<organism evidence="2 3">
    <name type="scientific">Phytophthora fragariaefolia</name>
    <dbReference type="NCBI Taxonomy" id="1490495"/>
    <lineage>
        <taxon>Eukaryota</taxon>
        <taxon>Sar</taxon>
        <taxon>Stramenopiles</taxon>
        <taxon>Oomycota</taxon>
        <taxon>Peronosporomycetes</taxon>
        <taxon>Peronosporales</taxon>
        <taxon>Peronosporaceae</taxon>
        <taxon>Phytophthora</taxon>
    </lineage>
</organism>
<gene>
    <name evidence="2" type="ORF">Pfra01_002522800</name>
</gene>
<dbReference type="Proteomes" id="UP001165121">
    <property type="component" value="Unassembled WGS sequence"/>
</dbReference>
<dbReference type="AlphaFoldDB" id="A0A9W6YCV3"/>
<sequence length="178" mass="19666">MAATASTVVEVIRGNEVSGPGDGADRSPTAVIKAFEKEVKLRNISKAKDLQIRVKQDVISLAAVKEAERLASTIAKRREGSKRREARRRSAVGNRAQNEESSIRPRAKGIKETTDEARECVTTEESATTTRSLHDVTEWSEQAVRAAHEVIVRQRALQRKLVRLSHELDTENGGSRAK</sequence>
<proteinExistence type="predicted"/>
<comment type="caution">
    <text evidence="2">The sequence shown here is derived from an EMBL/GenBank/DDBJ whole genome shotgun (WGS) entry which is preliminary data.</text>
</comment>
<evidence type="ECO:0000313" key="3">
    <source>
        <dbReference type="Proteomes" id="UP001165121"/>
    </source>
</evidence>
<keyword evidence="3" id="KW-1185">Reference proteome</keyword>
<dbReference type="EMBL" id="BSXT01004692">
    <property type="protein sequence ID" value="GMF58613.1"/>
    <property type="molecule type" value="Genomic_DNA"/>
</dbReference>
<evidence type="ECO:0000256" key="1">
    <source>
        <dbReference type="SAM" id="MobiDB-lite"/>
    </source>
</evidence>
<protein>
    <submittedName>
        <fullName evidence="2">Unnamed protein product</fullName>
    </submittedName>
</protein>
<evidence type="ECO:0000313" key="2">
    <source>
        <dbReference type="EMBL" id="GMF58613.1"/>
    </source>
</evidence>